<evidence type="ECO:0000313" key="2">
    <source>
        <dbReference type="Proteomes" id="UP000007800"/>
    </source>
</evidence>
<dbReference type="RefSeq" id="XP_002768554.1">
    <property type="nucleotide sequence ID" value="XM_002768508.1"/>
</dbReference>
<dbReference type="GeneID" id="9058646"/>
<dbReference type="Proteomes" id="UP000007800">
    <property type="component" value="Unassembled WGS sequence"/>
</dbReference>
<protein>
    <submittedName>
        <fullName evidence="1">Uncharacterized protein</fullName>
    </submittedName>
</protein>
<gene>
    <name evidence="1" type="ORF">Pmar_PMAR016341</name>
</gene>
<keyword evidence="2" id="KW-1185">Reference proteome</keyword>
<dbReference type="InParanoid" id="C5LPS1"/>
<dbReference type="EMBL" id="GG684270">
    <property type="protein sequence ID" value="EER01272.1"/>
    <property type="molecule type" value="Genomic_DNA"/>
</dbReference>
<dbReference type="OMA" id="MSATYEV"/>
<dbReference type="AlphaFoldDB" id="C5LPS1"/>
<organism evidence="2">
    <name type="scientific">Perkinsus marinus (strain ATCC 50983 / TXsc)</name>
    <dbReference type="NCBI Taxonomy" id="423536"/>
    <lineage>
        <taxon>Eukaryota</taxon>
        <taxon>Sar</taxon>
        <taxon>Alveolata</taxon>
        <taxon>Perkinsozoa</taxon>
        <taxon>Perkinsea</taxon>
        <taxon>Perkinsida</taxon>
        <taxon>Perkinsidae</taxon>
        <taxon>Perkinsus</taxon>
    </lineage>
</organism>
<proteinExistence type="predicted"/>
<evidence type="ECO:0000313" key="1">
    <source>
        <dbReference type="EMBL" id="EER01272.1"/>
    </source>
</evidence>
<reference evidence="1 2" key="1">
    <citation type="submission" date="2008-07" db="EMBL/GenBank/DDBJ databases">
        <authorList>
            <person name="El-Sayed N."/>
            <person name="Caler E."/>
            <person name="Inman J."/>
            <person name="Amedeo P."/>
            <person name="Hass B."/>
            <person name="Wortman J."/>
        </authorList>
    </citation>
    <scope>NUCLEOTIDE SEQUENCE [LARGE SCALE GENOMIC DNA]</scope>
    <source>
        <strain evidence="2">ATCC 50983 / TXsc</strain>
    </source>
</reference>
<accession>C5LPS1</accession>
<sequence length="154" mass="17395">MSATYEVELNVDIDLPTGEVSRHILDHVRPVADASDVGDQRSTRRENFSDVPMSYIRQLGHDSSTAWQGYKASNKWHRKKHHVRYVLPNKSVLAPDSDFLRGRLSLNADAPEFKPESETCRVSSPIVGYDPMNGWESRQMEEMSLPPQAAEVGD</sequence>
<name>C5LPS1_PERM5</name>